<evidence type="ECO:0000313" key="1">
    <source>
        <dbReference type="EMBL" id="CAK9178175.1"/>
    </source>
</evidence>
<accession>A0ABC8U9X9</accession>
<organism evidence="1 2">
    <name type="scientific">Ilex paraguariensis</name>
    <name type="common">yerba mate</name>
    <dbReference type="NCBI Taxonomy" id="185542"/>
    <lineage>
        <taxon>Eukaryota</taxon>
        <taxon>Viridiplantae</taxon>
        <taxon>Streptophyta</taxon>
        <taxon>Embryophyta</taxon>
        <taxon>Tracheophyta</taxon>
        <taxon>Spermatophyta</taxon>
        <taxon>Magnoliopsida</taxon>
        <taxon>eudicotyledons</taxon>
        <taxon>Gunneridae</taxon>
        <taxon>Pentapetalae</taxon>
        <taxon>asterids</taxon>
        <taxon>campanulids</taxon>
        <taxon>Aquifoliales</taxon>
        <taxon>Aquifoliaceae</taxon>
        <taxon>Ilex</taxon>
    </lineage>
</organism>
<keyword evidence="2" id="KW-1185">Reference proteome</keyword>
<dbReference type="AlphaFoldDB" id="A0ABC8U9X9"/>
<dbReference type="Proteomes" id="UP001642360">
    <property type="component" value="Unassembled WGS sequence"/>
</dbReference>
<gene>
    <name evidence="1" type="ORF">ILEXP_LOCUS48092</name>
</gene>
<evidence type="ECO:0000313" key="2">
    <source>
        <dbReference type="Proteomes" id="UP001642360"/>
    </source>
</evidence>
<protein>
    <submittedName>
        <fullName evidence="1">Uncharacterized protein</fullName>
    </submittedName>
</protein>
<dbReference type="EMBL" id="CAUOFW020007246">
    <property type="protein sequence ID" value="CAK9178175.1"/>
    <property type="molecule type" value="Genomic_DNA"/>
</dbReference>
<sequence>MANTARTIFLHCRWTSFSGQFHAASINMRFNLTEEQHTSSSRHAILAFIVPFAPILHLVRSKVEIFLSNLCQYCSAQYDVVWFLVIDISCINSVPKLGYAGSIYGVHHTFSSWIATLLLLDSNGETGRIMPSS</sequence>
<comment type="caution">
    <text evidence="1">The sequence shown here is derived from an EMBL/GenBank/DDBJ whole genome shotgun (WGS) entry which is preliminary data.</text>
</comment>
<proteinExistence type="predicted"/>
<name>A0ABC8U9X9_9AQUA</name>
<reference evidence="1 2" key="1">
    <citation type="submission" date="2024-02" db="EMBL/GenBank/DDBJ databases">
        <authorList>
            <person name="Vignale AGUSTIN F."/>
            <person name="Sosa J E."/>
            <person name="Modenutti C."/>
        </authorList>
    </citation>
    <scope>NUCLEOTIDE SEQUENCE [LARGE SCALE GENOMIC DNA]</scope>
</reference>